<dbReference type="SMART" id="SM00471">
    <property type="entry name" value="HDc"/>
    <property type="match status" value="1"/>
</dbReference>
<organism evidence="2 3">
    <name type="scientific">Fibrella rubiginis</name>
    <dbReference type="NCBI Taxonomy" id="2817060"/>
    <lineage>
        <taxon>Bacteria</taxon>
        <taxon>Pseudomonadati</taxon>
        <taxon>Bacteroidota</taxon>
        <taxon>Cytophagia</taxon>
        <taxon>Cytophagales</taxon>
        <taxon>Spirosomataceae</taxon>
        <taxon>Fibrella</taxon>
    </lineage>
</organism>
<sequence length="192" mass="20927">MSANSSPETAAAQIRDLLVHGGGADYVGEPVTQLEHALQCAQLAEQAGADRATVVAAFLHDIGHLLPGETAADFMAEFGRMDHETLGAVWLEQRGFPAAVTQLIRHHVNAKRYLTAKYPDYLARLSDASRQTLLYQGGPMSSDEAQAFEANPYVDQIIQVRRWDEAAKRTNHATPGLEHYLSLVYGLLSSIG</sequence>
<dbReference type="InterPro" id="IPR052567">
    <property type="entry name" value="OP_Dioxygenase"/>
</dbReference>
<dbReference type="CDD" id="cd00077">
    <property type="entry name" value="HDc"/>
    <property type="match status" value="1"/>
</dbReference>
<dbReference type="Gene3D" id="1.10.3210.10">
    <property type="entry name" value="Hypothetical protein af1432"/>
    <property type="match status" value="1"/>
</dbReference>
<dbReference type="SUPFAM" id="SSF109604">
    <property type="entry name" value="HD-domain/PDEase-like"/>
    <property type="match status" value="1"/>
</dbReference>
<dbReference type="RefSeq" id="WP_207363590.1">
    <property type="nucleotide sequence ID" value="NZ_JAFMYV010000002.1"/>
</dbReference>
<dbReference type="AlphaFoldDB" id="A0A939GE02"/>
<protein>
    <submittedName>
        <fullName evidence="2">HD domain-containing protein</fullName>
    </submittedName>
</protein>
<gene>
    <name evidence="2" type="ORF">J2I47_05740</name>
</gene>
<accession>A0A939GE02</accession>
<dbReference type="InterPro" id="IPR006674">
    <property type="entry name" value="HD_domain"/>
</dbReference>
<dbReference type="Proteomes" id="UP000664034">
    <property type="component" value="Unassembled WGS sequence"/>
</dbReference>
<evidence type="ECO:0000313" key="2">
    <source>
        <dbReference type="EMBL" id="MBO0936043.1"/>
    </source>
</evidence>
<comment type="caution">
    <text evidence="2">The sequence shown here is derived from an EMBL/GenBank/DDBJ whole genome shotgun (WGS) entry which is preliminary data.</text>
</comment>
<dbReference type="InterPro" id="IPR003607">
    <property type="entry name" value="HD/PDEase_dom"/>
</dbReference>
<evidence type="ECO:0000259" key="1">
    <source>
        <dbReference type="PROSITE" id="PS51831"/>
    </source>
</evidence>
<dbReference type="PROSITE" id="PS51831">
    <property type="entry name" value="HD"/>
    <property type="match status" value="1"/>
</dbReference>
<feature type="domain" description="HD" evidence="1">
    <location>
        <begin position="33"/>
        <end position="129"/>
    </location>
</feature>
<reference evidence="2" key="1">
    <citation type="submission" date="2021-03" db="EMBL/GenBank/DDBJ databases">
        <title>Fibrella sp. HMF5335 genome sequencing and assembly.</title>
        <authorList>
            <person name="Kang H."/>
            <person name="Kim H."/>
            <person name="Bae S."/>
            <person name="Joh K."/>
        </authorList>
    </citation>
    <scope>NUCLEOTIDE SEQUENCE</scope>
    <source>
        <strain evidence="2">HMF5335</strain>
    </source>
</reference>
<dbReference type="PANTHER" id="PTHR40202">
    <property type="match status" value="1"/>
</dbReference>
<dbReference type="EMBL" id="JAFMYV010000002">
    <property type="protein sequence ID" value="MBO0936043.1"/>
    <property type="molecule type" value="Genomic_DNA"/>
</dbReference>
<name>A0A939GE02_9BACT</name>
<keyword evidence="3" id="KW-1185">Reference proteome</keyword>
<proteinExistence type="predicted"/>
<evidence type="ECO:0000313" key="3">
    <source>
        <dbReference type="Proteomes" id="UP000664034"/>
    </source>
</evidence>
<dbReference type="NCBIfam" id="TIGR00277">
    <property type="entry name" value="HDIG"/>
    <property type="match status" value="1"/>
</dbReference>
<dbReference type="InterPro" id="IPR006675">
    <property type="entry name" value="HDIG_dom"/>
</dbReference>
<dbReference type="PANTHER" id="PTHR40202:SF1">
    <property type="entry name" value="HD DOMAIN-CONTAINING PROTEIN"/>
    <property type="match status" value="1"/>
</dbReference>
<dbReference type="Pfam" id="PF01966">
    <property type="entry name" value="HD"/>
    <property type="match status" value="1"/>
</dbReference>